<dbReference type="InterPro" id="IPR046025">
    <property type="entry name" value="DUF5983"/>
</dbReference>
<evidence type="ECO:0000313" key="2">
    <source>
        <dbReference type="EMBL" id="OBQ42400.1"/>
    </source>
</evidence>
<accession>A0A1B7WZB1</accession>
<reference evidence="2 3" key="1">
    <citation type="submission" date="2015-09" db="EMBL/GenBank/DDBJ databases">
        <title>Aphanizomenon flos-aquae WA102.</title>
        <authorList>
            <person name="Driscoll C."/>
        </authorList>
    </citation>
    <scope>NUCLEOTIDE SEQUENCE [LARGE SCALE GENOMIC DNA]</scope>
    <source>
        <strain evidence="2">WA102</strain>
    </source>
</reference>
<name>A0A1B7WZB1_APHFL</name>
<dbReference type="EMBL" id="LJOW01000107">
    <property type="protein sequence ID" value="OBQ42400.1"/>
    <property type="molecule type" value="Genomic_DNA"/>
</dbReference>
<dbReference type="AlphaFoldDB" id="A0A1B7WZB1"/>
<comment type="caution">
    <text evidence="2">The sequence shown here is derived from an EMBL/GenBank/DDBJ whole genome shotgun (WGS) entry which is preliminary data.</text>
</comment>
<evidence type="ECO:0000259" key="1">
    <source>
        <dbReference type="Pfam" id="PF19419"/>
    </source>
</evidence>
<organism evidence="2 3">
    <name type="scientific">Aphanizomenon flos-aquae WA102</name>
    <dbReference type="NCBI Taxonomy" id="1710896"/>
    <lineage>
        <taxon>Bacteria</taxon>
        <taxon>Bacillati</taxon>
        <taxon>Cyanobacteriota</taxon>
        <taxon>Cyanophyceae</taxon>
        <taxon>Nostocales</taxon>
        <taxon>Aphanizomenonaceae</taxon>
        <taxon>Aphanizomenon</taxon>
    </lineage>
</organism>
<proteinExistence type="predicted"/>
<dbReference type="Pfam" id="PF19419">
    <property type="entry name" value="DUF5983"/>
    <property type="match status" value="1"/>
</dbReference>
<evidence type="ECO:0000313" key="3">
    <source>
        <dbReference type="Proteomes" id="UP000092093"/>
    </source>
</evidence>
<feature type="domain" description="DUF5983" evidence="1">
    <location>
        <begin position="6"/>
        <end position="88"/>
    </location>
</feature>
<gene>
    <name evidence="2" type="ORF">AN484_18115</name>
</gene>
<dbReference type="Proteomes" id="UP000092093">
    <property type="component" value="Unassembled WGS sequence"/>
</dbReference>
<sequence>MAVFKYADLALAHLKPETLDYFKSDECIVCNYAFKYGVFVYVVGDYAFDMEGVIPSDLCKIFKWAKTQDVIMIKFDEEGFVIDELPLYGGKIPLELEPEQISRCCK</sequence>
<protein>
    <recommendedName>
        <fullName evidence="1">DUF5983 domain-containing protein</fullName>
    </recommendedName>
</protein>